<feature type="domain" description="Pseudouridine synthase RsuA/RluA-like" evidence="5">
    <location>
        <begin position="101"/>
        <end position="215"/>
    </location>
</feature>
<dbReference type="GO" id="GO:0001522">
    <property type="term" value="P:pseudouridine synthesis"/>
    <property type="evidence" value="ECO:0007669"/>
    <property type="project" value="InterPro"/>
</dbReference>
<proteinExistence type="predicted"/>
<dbReference type="CDD" id="cd02869">
    <property type="entry name" value="PseudoU_synth_RluA_like"/>
    <property type="match status" value="1"/>
</dbReference>
<dbReference type="GO" id="GO:0006396">
    <property type="term" value="P:RNA processing"/>
    <property type="evidence" value="ECO:0007669"/>
    <property type="project" value="UniProtKB-ARBA"/>
</dbReference>
<sequence length="274" mass="31314">MQKFTVQKRGNLRDFTDEHYPQGSFALSRLLRAGDVRVNGVRVSKNVPLEAGDEVVYYTTAKDEERVFYREIYRDENILVVDKFAGVNSEALAEHLFRACGARFIHRLDRNTCGVMCFALNDEAEKQLLAAFRERRAEKVYRAICFHPFRRKSAVCAAYLVKDERAARVKIFDEPVRGSEKILTEYRVLEDHGEYSLVEIRLHSGKTHQIRAHLAFLGNPVAGDEKYGDEVLNRKYHVKRQILVASSLAFTLQGRLSYLSGRVFSSSFSAALPS</sequence>
<dbReference type="InterPro" id="IPR006145">
    <property type="entry name" value="PsdUridine_synth_RsuA/RluA"/>
</dbReference>
<dbReference type="CDD" id="cd00165">
    <property type="entry name" value="S4"/>
    <property type="match status" value="1"/>
</dbReference>
<organism evidence="6 7">
    <name type="scientific">Candidatus Borkfalkia faecipullorum</name>
    <dbReference type="NCBI Taxonomy" id="2838510"/>
    <lineage>
        <taxon>Bacteria</taxon>
        <taxon>Bacillati</taxon>
        <taxon>Bacillota</taxon>
        <taxon>Clostridia</taxon>
        <taxon>Christensenellales</taxon>
        <taxon>Christensenellaceae</taxon>
        <taxon>Candidatus Borkfalkia</taxon>
    </lineage>
</organism>
<dbReference type="SUPFAM" id="SSF55120">
    <property type="entry name" value="Pseudouridine synthase"/>
    <property type="match status" value="1"/>
</dbReference>
<dbReference type="GO" id="GO:0009982">
    <property type="term" value="F:pseudouridine synthase activity"/>
    <property type="evidence" value="ECO:0007669"/>
    <property type="project" value="InterPro"/>
</dbReference>
<protein>
    <recommendedName>
        <fullName evidence="2">RNA pseudouridylate synthase</fullName>
    </recommendedName>
    <alternativeName>
        <fullName evidence="3">RNA-uridine isomerase</fullName>
    </alternativeName>
</protein>
<dbReference type="InterPro" id="IPR020103">
    <property type="entry name" value="PsdUridine_synth_cat_dom_sf"/>
</dbReference>
<dbReference type="AlphaFoldDB" id="A0A9D2AFR9"/>
<name>A0A9D2AFR9_9FIRM</name>
<dbReference type="GO" id="GO:0003723">
    <property type="term" value="F:RNA binding"/>
    <property type="evidence" value="ECO:0007669"/>
    <property type="project" value="UniProtKB-KW"/>
</dbReference>
<keyword evidence="4" id="KW-0694">RNA-binding</keyword>
<evidence type="ECO:0000256" key="1">
    <source>
        <dbReference type="ARBA" id="ARBA00000073"/>
    </source>
</evidence>
<comment type="catalytic activity">
    <reaction evidence="1">
        <text>a uridine in RNA = a pseudouridine in RNA</text>
        <dbReference type="Rhea" id="RHEA:48348"/>
        <dbReference type="Rhea" id="RHEA-COMP:12068"/>
        <dbReference type="Rhea" id="RHEA-COMP:12069"/>
        <dbReference type="ChEBI" id="CHEBI:65314"/>
        <dbReference type="ChEBI" id="CHEBI:65315"/>
    </reaction>
</comment>
<reference evidence="6" key="1">
    <citation type="journal article" date="2021" name="PeerJ">
        <title>Extensive microbial diversity within the chicken gut microbiome revealed by metagenomics and culture.</title>
        <authorList>
            <person name="Gilroy R."/>
            <person name="Ravi A."/>
            <person name="Getino M."/>
            <person name="Pursley I."/>
            <person name="Horton D.L."/>
            <person name="Alikhan N.F."/>
            <person name="Baker D."/>
            <person name="Gharbi K."/>
            <person name="Hall N."/>
            <person name="Watson M."/>
            <person name="Adriaenssens E.M."/>
            <person name="Foster-Nyarko E."/>
            <person name="Jarju S."/>
            <person name="Secka A."/>
            <person name="Antonio M."/>
            <person name="Oren A."/>
            <person name="Chaudhuri R.R."/>
            <person name="La Ragione R."/>
            <person name="Hildebrand F."/>
            <person name="Pallen M.J."/>
        </authorList>
    </citation>
    <scope>NUCLEOTIDE SEQUENCE</scope>
    <source>
        <strain evidence="6">811</strain>
    </source>
</reference>
<reference evidence="6" key="2">
    <citation type="submission" date="2021-04" db="EMBL/GenBank/DDBJ databases">
        <authorList>
            <person name="Gilroy R."/>
        </authorList>
    </citation>
    <scope>NUCLEOTIDE SEQUENCE</scope>
    <source>
        <strain evidence="6">811</strain>
    </source>
</reference>
<dbReference type="Pfam" id="PF00849">
    <property type="entry name" value="PseudoU_synth_2"/>
    <property type="match status" value="1"/>
</dbReference>
<dbReference type="PROSITE" id="PS50889">
    <property type="entry name" value="S4"/>
    <property type="match status" value="1"/>
</dbReference>
<gene>
    <name evidence="6" type="ORF">H9741_05415</name>
</gene>
<evidence type="ECO:0000313" key="7">
    <source>
        <dbReference type="Proteomes" id="UP000824204"/>
    </source>
</evidence>
<evidence type="ECO:0000256" key="3">
    <source>
        <dbReference type="ARBA" id="ARBA00033164"/>
    </source>
</evidence>
<dbReference type="EMBL" id="DXFX01000071">
    <property type="protein sequence ID" value="HIX07886.1"/>
    <property type="molecule type" value="Genomic_DNA"/>
</dbReference>
<dbReference type="GO" id="GO:0140098">
    <property type="term" value="F:catalytic activity, acting on RNA"/>
    <property type="evidence" value="ECO:0007669"/>
    <property type="project" value="UniProtKB-ARBA"/>
</dbReference>
<dbReference type="PANTHER" id="PTHR21600">
    <property type="entry name" value="MITOCHONDRIAL RNA PSEUDOURIDINE SYNTHASE"/>
    <property type="match status" value="1"/>
</dbReference>
<evidence type="ECO:0000256" key="4">
    <source>
        <dbReference type="PROSITE-ProRule" id="PRU00182"/>
    </source>
</evidence>
<dbReference type="Gene3D" id="3.30.2350.10">
    <property type="entry name" value="Pseudouridine synthase"/>
    <property type="match status" value="1"/>
</dbReference>
<comment type="caution">
    <text evidence="6">The sequence shown here is derived from an EMBL/GenBank/DDBJ whole genome shotgun (WGS) entry which is preliminary data.</text>
</comment>
<dbReference type="Proteomes" id="UP000824204">
    <property type="component" value="Unassembled WGS sequence"/>
</dbReference>
<dbReference type="InterPro" id="IPR050188">
    <property type="entry name" value="RluA_PseudoU_synthase"/>
</dbReference>
<evidence type="ECO:0000256" key="2">
    <source>
        <dbReference type="ARBA" id="ARBA00031870"/>
    </source>
</evidence>
<accession>A0A9D2AFR9</accession>
<evidence type="ECO:0000313" key="6">
    <source>
        <dbReference type="EMBL" id="HIX07886.1"/>
    </source>
</evidence>
<evidence type="ECO:0000259" key="5">
    <source>
        <dbReference type="Pfam" id="PF00849"/>
    </source>
</evidence>